<dbReference type="PROSITE" id="PS50896">
    <property type="entry name" value="LISH"/>
    <property type="match status" value="1"/>
</dbReference>
<dbReference type="InterPro" id="IPR019775">
    <property type="entry name" value="WD40_repeat_CS"/>
</dbReference>
<dbReference type="Pfam" id="PF24951">
    <property type="entry name" value="LisH_PAC1"/>
    <property type="match status" value="1"/>
</dbReference>
<dbReference type="PRINTS" id="PR00320">
    <property type="entry name" value="GPROTEINBRPT"/>
</dbReference>
<dbReference type="CDD" id="cd00200">
    <property type="entry name" value="WD40"/>
    <property type="match status" value="1"/>
</dbReference>
<keyword evidence="6" id="KW-1185">Reference proteome</keyword>
<protein>
    <recommendedName>
        <fullName evidence="4">PAC1-like LisH-like dimerisation domain-containing protein</fullName>
    </recommendedName>
</protein>
<feature type="repeat" description="WD" evidence="3">
    <location>
        <begin position="372"/>
        <end position="406"/>
    </location>
</feature>
<comment type="caution">
    <text evidence="5">The sequence shown here is derived from an EMBL/GenBank/DDBJ whole genome shotgun (WGS) entry which is preliminary data.</text>
</comment>
<dbReference type="InterPro" id="IPR015943">
    <property type="entry name" value="WD40/YVTN_repeat-like_dom_sf"/>
</dbReference>
<dbReference type="PANTHER" id="PTHR19848:SF8">
    <property type="entry name" value="F-BOX AND WD REPEAT DOMAIN CONTAINING 7"/>
    <property type="match status" value="1"/>
</dbReference>
<name>A0AA36D4Y5_9BILA</name>
<evidence type="ECO:0000313" key="6">
    <source>
        <dbReference type="Proteomes" id="UP001177023"/>
    </source>
</evidence>
<dbReference type="InterPro" id="IPR037190">
    <property type="entry name" value="LIS1_N"/>
</dbReference>
<dbReference type="PANTHER" id="PTHR19848">
    <property type="entry name" value="WD40 REPEAT PROTEIN"/>
    <property type="match status" value="1"/>
</dbReference>
<dbReference type="PROSITE" id="PS50082">
    <property type="entry name" value="WD_REPEATS_2"/>
    <property type="match status" value="6"/>
</dbReference>
<organism evidence="5 6">
    <name type="scientific">Mesorhabditis spiculigera</name>
    <dbReference type="NCBI Taxonomy" id="96644"/>
    <lineage>
        <taxon>Eukaryota</taxon>
        <taxon>Metazoa</taxon>
        <taxon>Ecdysozoa</taxon>
        <taxon>Nematoda</taxon>
        <taxon>Chromadorea</taxon>
        <taxon>Rhabditida</taxon>
        <taxon>Rhabditina</taxon>
        <taxon>Rhabditomorpha</taxon>
        <taxon>Rhabditoidea</taxon>
        <taxon>Rhabditidae</taxon>
        <taxon>Mesorhabditinae</taxon>
        <taxon>Mesorhabditis</taxon>
    </lineage>
</organism>
<evidence type="ECO:0000256" key="3">
    <source>
        <dbReference type="PROSITE-ProRule" id="PRU00221"/>
    </source>
</evidence>
<reference evidence="5" key="1">
    <citation type="submission" date="2023-06" db="EMBL/GenBank/DDBJ databases">
        <authorList>
            <person name="Delattre M."/>
        </authorList>
    </citation>
    <scope>NUCLEOTIDE SEQUENCE</scope>
    <source>
        <strain evidence="5">AF72</strain>
    </source>
</reference>
<dbReference type="Gene3D" id="2.130.10.10">
    <property type="entry name" value="YVTN repeat-like/Quinoprotein amine dehydrogenase"/>
    <property type="match status" value="1"/>
</dbReference>
<dbReference type="Proteomes" id="UP001177023">
    <property type="component" value="Unassembled WGS sequence"/>
</dbReference>
<evidence type="ECO:0000259" key="4">
    <source>
        <dbReference type="Pfam" id="PF24951"/>
    </source>
</evidence>
<feature type="repeat" description="WD" evidence="3">
    <location>
        <begin position="232"/>
        <end position="273"/>
    </location>
</feature>
<dbReference type="PROSITE" id="PS50294">
    <property type="entry name" value="WD_REPEATS_REGION"/>
    <property type="match status" value="5"/>
</dbReference>
<evidence type="ECO:0000256" key="1">
    <source>
        <dbReference type="ARBA" id="ARBA00022574"/>
    </source>
</evidence>
<sequence>MDGYDFLSDSQKHDLNSGIAAYLKDRGLEESYEAFMRESHLEGVQLSKKAPLFVQRWNALLRLTKKNTELEATVAVLQRNTYTRAATGLDPKKWVPRSTLAEKTMLVSTQPVHAVAFHPQLPIVASGSDDTAVKIWDCDTGLQTAYLRGHQQGVIALAYSHNGERLASASIDATVKLWDGVMPELPIFTLQGHDHTVSGVAFMPDDKHLVSSSRDGSIRLWDPSNGYCVAVLRCDDTWIRSVRPSPCGTLLASGGNDHKLTIWSMATKEPTHTLHGHEHVVEVVDWVSETFDTTKNGKKPESQMIVASAGRDKKIILWAATTGEMLYTFLGHNNWIRSLKCHPHGKYLISACDDFSIRVWDIENQRCIVTIENAHSHFINSIDFHQQMPMVVTGSSGGEIKTWGCK</sequence>
<dbReference type="Pfam" id="PF00400">
    <property type="entry name" value="WD40"/>
    <property type="match status" value="6"/>
</dbReference>
<dbReference type="InterPro" id="IPR020472">
    <property type="entry name" value="WD40_PAC1"/>
</dbReference>
<feature type="repeat" description="WD" evidence="3">
    <location>
        <begin position="329"/>
        <end position="370"/>
    </location>
</feature>
<evidence type="ECO:0000313" key="5">
    <source>
        <dbReference type="EMBL" id="CAJ0581173.1"/>
    </source>
</evidence>
<dbReference type="Gene3D" id="1.20.960.30">
    <property type="match status" value="1"/>
</dbReference>
<feature type="repeat" description="WD" evidence="3">
    <location>
        <begin position="147"/>
        <end position="179"/>
    </location>
</feature>
<feature type="domain" description="PAC1-like LisH-like dimerisation" evidence="4">
    <location>
        <begin position="10"/>
        <end position="42"/>
    </location>
</feature>
<keyword evidence="1 3" id="KW-0853">WD repeat</keyword>
<feature type="non-terminal residue" evidence="5">
    <location>
        <position position="406"/>
    </location>
</feature>
<evidence type="ECO:0000256" key="2">
    <source>
        <dbReference type="ARBA" id="ARBA00022737"/>
    </source>
</evidence>
<gene>
    <name evidence="5" type="ORF">MSPICULIGERA_LOCUS19340</name>
</gene>
<feature type="repeat" description="WD" evidence="3">
    <location>
        <begin position="190"/>
        <end position="231"/>
    </location>
</feature>
<dbReference type="InterPro" id="IPR006594">
    <property type="entry name" value="LisH"/>
</dbReference>
<dbReference type="EMBL" id="CATQJA010002662">
    <property type="protein sequence ID" value="CAJ0581173.1"/>
    <property type="molecule type" value="Genomic_DNA"/>
</dbReference>
<dbReference type="SUPFAM" id="SSF50978">
    <property type="entry name" value="WD40 repeat-like"/>
    <property type="match status" value="1"/>
</dbReference>
<dbReference type="AlphaFoldDB" id="A0AA36D4Y5"/>
<dbReference type="PROSITE" id="PS00678">
    <property type="entry name" value="WD_REPEATS_1"/>
    <property type="match status" value="1"/>
</dbReference>
<proteinExistence type="predicted"/>
<dbReference type="SMART" id="SM00320">
    <property type="entry name" value="WD40"/>
    <property type="match status" value="7"/>
</dbReference>
<dbReference type="InterPro" id="IPR001680">
    <property type="entry name" value="WD40_rpt"/>
</dbReference>
<dbReference type="InterPro" id="IPR056795">
    <property type="entry name" value="PAC1-like_LisH-like_dom"/>
</dbReference>
<feature type="repeat" description="WD" evidence="3">
    <location>
        <begin position="105"/>
        <end position="146"/>
    </location>
</feature>
<keyword evidence="2" id="KW-0677">Repeat</keyword>
<accession>A0AA36D4Y5</accession>
<dbReference type="InterPro" id="IPR036322">
    <property type="entry name" value="WD40_repeat_dom_sf"/>
</dbReference>
<dbReference type="SUPFAM" id="SSF109925">
    <property type="entry name" value="Lissencephaly-1 protein (Lis-1, PAF-AH alpha) N-terminal domain"/>
    <property type="match status" value="1"/>
</dbReference>